<reference evidence="1 2" key="1">
    <citation type="submission" date="2013-07" db="EMBL/GenBank/DDBJ databases">
        <title>Completed genome of Sphingomonas sanxanigenens NX02.</title>
        <authorList>
            <person name="Ma T."/>
            <person name="Huang H."/>
            <person name="Wu M."/>
            <person name="Li X."/>
            <person name="Li G."/>
        </authorList>
    </citation>
    <scope>NUCLEOTIDE SEQUENCE [LARGE SCALE GENOMIC DNA]</scope>
    <source>
        <strain evidence="1 2">NX02</strain>
    </source>
</reference>
<dbReference type="HOGENOM" id="CLU_1585427_0_0_5"/>
<name>W0A8J6_9SPHN</name>
<dbReference type="AlphaFoldDB" id="W0A8J6"/>
<dbReference type="PATRIC" id="fig|1123269.5.peg.1043"/>
<organism evidence="1 2">
    <name type="scientific">Sphingomonas sanxanigenens DSM 19645 = NX02</name>
    <dbReference type="NCBI Taxonomy" id="1123269"/>
    <lineage>
        <taxon>Bacteria</taxon>
        <taxon>Pseudomonadati</taxon>
        <taxon>Pseudomonadota</taxon>
        <taxon>Alphaproteobacteria</taxon>
        <taxon>Sphingomonadales</taxon>
        <taxon>Sphingomonadaceae</taxon>
        <taxon>Sphingomonas</taxon>
    </lineage>
</organism>
<dbReference type="Proteomes" id="UP000018851">
    <property type="component" value="Chromosome"/>
</dbReference>
<proteinExistence type="predicted"/>
<evidence type="ECO:0000313" key="2">
    <source>
        <dbReference type="Proteomes" id="UP000018851"/>
    </source>
</evidence>
<gene>
    <name evidence="1" type="ORF">NX02_05365</name>
</gene>
<dbReference type="EMBL" id="CP006644">
    <property type="protein sequence ID" value="AHE52812.1"/>
    <property type="molecule type" value="Genomic_DNA"/>
</dbReference>
<sequence>MIGAAQTTGAAEAAPTFDPAAWLAQFEAVGGWYAMKFDHLSLGWYVGDHPDEHQAIARKLYRQVEEHGPEREALHNMLIDRAAEALGLGRILNDFMMIGGRLIMRNGKVQACIDLADVFGSRSEQRRFEIWADMQQAVRDHHDTLARRVAEQGVPANSGWLVMEVARG</sequence>
<evidence type="ECO:0000313" key="1">
    <source>
        <dbReference type="EMBL" id="AHE52812.1"/>
    </source>
</evidence>
<accession>W0A8J6</accession>
<dbReference type="RefSeq" id="WP_025291107.1">
    <property type="nucleotide sequence ID" value="NZ_CP006644.1"/>
</dbReference>
<protein>
    <submittedName>
        <fullName evidence="1">Uncharacterized protein</fullName>
    </submittedName>
</protein>
<dbReference type="STRING" id="1123269.NX02_05365"/>
<dbReference type="KEGG" id="ssan:NX02_05365"/>
<keyword evidence="2" id="KW-1185">Reference proteome</keyword>